<evidence type="ECO:0000256" key="1">
    <source>
        <dbReference type="SAM" id="Phobius"/>
    </source>
</evidence>
<accession>A0A378PTK5</accession>
<protein>
    <submittedName>
        <fullName evidence="2">Uncharacterized protein</fullName>
    </submittedName>
</protein>
<sequence length="45" mass="5298">MLNFYFIILILSGILFFISALAWKGKIKNSEKIMDLFNIKLFDDL</sequence>
<reference evidence="2 3" key="1">
    <citation type="submission" date="2018-06" db="EMBL/GenBank/DDBJ databases">
        <authorList>
            <consortium name="Pathogen Informatics"/>
            <person name="Doyle S."/>
        </authorList>
    </citation>
    <scope>NUCLEOTIDE SEQUENCE [LARGE SCALE GENOMIC DNA]</scope>
    <source>
        <strain evidence="2 3">NCTC9426</strain>
    </source>
</reference>
<name>A0A378PTK5_MORBO</name>
<organism evidence="2 3">
    <name type="scientific">Moraxella bovis</name>
    <dbReference type="NCBI Taxonomy" id="476"/>
    <lineage>
        <taxon>Bacteria</taxon>
        <taxon>Pseudomonadati</taxon>
        <taxon>Pseudomonadota</taxon>
        <taxon>Gammaproteobacteria</taxon>
        <taxon>Moraxellales</taxon>
        <taxon>Moraxellaceae</taxon>
        <taxon>Moraxella</taxon>
    </lineage>
</organism>
<proteinExistence type="predicted"/>
<feature type="transmembrane region" description="Helical" evidence="1">
    <location>
        <begin position="6"/>
        <end position="23"/>
    </location>
</feature>
<keyword evidence="1" id="KW-1133">Transmembrane helix</keyword>
<keyword evidence="1" id="KW-0812">Transmembrane</keyword>
<dbReference type="AlphaFoldDB" id="A0A378PTK5"/>
<evidence type="ECO:0000313" key="2">
    <source>
        <dbReference type="EMBL" id="STY90072.1"/>
    </source>
</evidence>
<evidence type="ECO:0000313" key="3">
    <source>
        <dbReference type="Proteomes" id="UP000254133"/>
    </source>
</evidence>
<keyword evidence="1" id="KW-0472">Membrane</keyword>
<dbReference type="Proteomes" id="UP000254133">
    <property type="component" value="Unassembled WGS sequence"/>
</dbReference>
<dbReference type="EMBL" id="UGPZ01000002">
    <property type="protein sequence ID" value="STY90072.1"/>
    <property type="molecule type" value="Genomic_DNA"/>
</dbReference>
<gene>
    <name evidence="2" type="ORF">NCTC9426_00076</name>
</gene>